<sequence length="57" mass="6647">MKLRLALEEKLLDVRVRDRLLAEGKITKEDVKKYLDNLSDETKNAVPLDHEEAKNIQ</sequence>
<reference evidence="1 2" key="1">
    <citation type="submission" date="2023-11" db="EMBL/GenBank/DDBJ databases">
        <title>Peredibacter starrii A3.12.</title>
        <authorList>
            <person name="Mitchell R.J."/>
        </authorList>
    </citation>
    <scope>NUCLEOTIDE SEQUENCE [LARGE SCALE GENOMIC DNA]</scope>
    <source>
        <strain evidence="1 2">A3.12</strain>
    </source>
</reference>
<proteinExistence type="predicted"/>
<accession>A0AAX4HSA7</accession>
<evidence type="ECO:0000313" key="1">
    <source>
        <dbReference type="EMBL" id="WPU66214.1"/>
    </source>
</evidence>
<dbReference type="EMBL" id="CP139487">
    <property type="protein sequence ID" value="WPU66214.1"/>
    <property type="molecule type" value="Genomic_DNA"/>
</dbReference>
<organism evidence="1 2">
    <name type="scientific">Peredibacter starrii</name>
    <dbReference type="NCBI Taxonomy" id="28202"/>
    <lineage>
        <taxon>Bacteria</taxon>
        <taxon>Pseudomonadati</taxon>
        <taxon>Bdellovibrionota</taxon>
        <taxon>Bacteriovoracia</taxon>
        <taxon>Bacteriovoracales</taxon>
        <taxon>Bacteriovoracaceae</taxon>
        <taxon>Peredibacter</taxon>
    </lineage>
</organism>
<name>A0AAX4HSA7_9BACT</name>
<dbReference type="AlphaFoldDB" id="A0AAX4HSA7"/>
<protein>
    <submittedName>
        <fullName evidence="1">Uncharacterized protein</fullName>
    </submittedName>
</protein>
<dbReference type="KEGG" id="psti:SOO65_05595"/>
<keyword evidence="2" id="KW-1185">Reference proteome</keyword>
<evidence type="ECO:0000313" key="2">
    <source>
        <dbReference type="Proteomes" id="UP001324634"/>
    </source>
</evidence>
<dbReference type="Proteomes" id="UP001324634">
    <property type="component" value="Chromosome"/>
</dbReference>
<gene>
    <name evidence="1" type="ORF">SOO65_05595</name>
</gene>
<dbReference type="RefSeq" id="WP_321398200.1">
    <property type="nucleotide sequence ID" value="NZ_CP139487.1"/>
</dbReference>